<keyword evidence="5 10" id="KW-1003">Cell membrane</keyword>
<reference evidence="12" key="2">
    <citation type="journal article" date="2021" name="PeerJ">
        <title>Extensive microbial diversity within the chicken gut microbiome revealed by metagenomics and culture.</title>
        <authorList>
            <person name="Gilroy R."/>
            <person name="Ravi A."/>
            <person name="Getino M."/>
            <person name="Pursley I."/>
            <person name="Horton D.L."/>
            <person name="Alikhan N.F."/>
            <person name="Baker D."/>
            <person name="Gharbi K."/>
            <person name="Hall N."/>
            <person name="Watson M."/>
            <person name="Adriaenssens E.M."/>
            <person name="Foster-Nyarko E."/>
            <person name="Jarju S."/>
            <person name="Secka A."/>
            <person name="Antonio M."/>
            <person name="Oren A."/>
            <person name="Chaudhuri R.R."/>
            <person name="La Ragione R."/>
            <person name="Hildebrand F."/>
            <person name="Pallen M.J."/>
        </authorList>
    </citation>
    <scope>NUCLEOTIDE SEQUENCE</scope>
    <source>
        <strain evidence="12">35461</strain>
    </source>
</reference>
<reference evidence="12" key="1">
    <citation type="submission" date="2020-10" db="EMBL/GenBank/DDBJ databases">
        <authorList>
            <person name="Gilroy R."/>
        </authorList>
    </citation>
    <scope>NUCLEOTIDE SEQUENCE</scope>
    <source>
        <strain evidence="12">35461</strain>
    </source>
</reference>
<keyword evidence="9 10" id="KW-0472">Membrane</keyword>
<gene>
    <name evidence="12" type="primary">pstA</name>
    <name evidence="12" type="ORF">IAC79_00690</name>
</gene>
<protein>
    <recommendedName>
        <fullName evidence="3 10">Phosphate transport system permease protein PstA</fullName>
    </recommendedName>
</protein>
<comment type="caution">
    <text evidence="12">The sequence shown here is derived from an EMBL/GenBank/DDBJ whole genome shotgun (WGS) entry which is preliminary data.</text>
</comment>
<evidence type="ECO:0000256" key="4">
    <source>
        <dbReference type="ARBA" id="ARBA00022448"/>
    </source>
</evidence>
<comment type="caution">
    <text evidence="10">Lacks conserved residue(s) required for the propagation of feature annotation.</text>
</comment>
<dbReference type="InterPro" id="IPR035906">
    <property type="entry name" value="MetI-like_sf"/>
</dbReference>
<dbReference type="GO" id="GO:0005315">
    <property type="term" value="F:phosphate transmembrane transporter activity"/>
    <property type="evidence" value="ECO:0007669"/>
    <property type="project" value="InterPro"/>
</dbReference>
<comment type="similarity">
    <text evidence="2 10">Belongs to the binding-protein-dependent transport system permease family. CysTW subfamily.</text>
</comment>
<dbReference type="InterPro" id="IPR051408">
    <property type="entry name" value="Phosphate_transprt_permease"/>
</dbReference>
<proteinExistence type="inferred from homology"/>
<evidence type="ECO:0000256" key="5">
    <source>
        <dbReference type="ARBA" id="ARBA00022475"/>
    </source>
</evidence>
<keyword evidence="6" id="KW-0592">Phosphate transport</keyword>
<sequence length="308" mass="32811">MTMEPIAKPIVAERAAPTGPALINLGRPPYKTLFWRKLQDNLVQGFSVAALVLAVGVMLWILGTILVRGSEALSWDFLTTTTAPHGFKGGIGNALVGTLYITLFAALIAVPPAICAGIWLAEFGKQSRLADALRFSANVMMGMPSIVVGLFVYMILVAPMGASSGLAGSVSLAILMFPVVMRTTEDMLMMVPDTLRESGLALGLTRCRVTLQIICKAARNGMVTGVLLSVARVSGETAPLLFTAQFAQTWPNAFFNGPTASIPVLINNYGMSNFEDLQTAGWGASLVIAVLVLSINIIARVAFRDKKH</sequence>
<dbReference type="Gene3D" id="1.10.3720.10">
    <property type="entry name" value="MetI-like"/>
    <property type="match status" value="1"/>
</dbReference>
<dbReference type="AlphaFoldDB" id="A0A9D1NLK8"/>
<evidence type="ECO:0000256" key="1">
    <source>
        <dbReference type="ARBA" id="ARBA00004651"/>
    </source>
</evidence>
<feature type="transmembrane region" description="Helical" evidence="10">
    <location>
        <begin position="162"/>
        <end position="180"/>
    </location>
</feature>
<evidence type="ECO:0000313" key="13">
    <source>
        <dbReference type="Proteomes" id="UP000886845"/>
    </source>
</evidence>
<evidence type="ECO:0000256" key="2">
    <source>
        <dbReference type="ARBA" id="ARBA00007069"/>
    </source>
</evidence>
<keyword evidence="7 10" id="KW-0812">Transmembrane</keyword>
<dbReference type="Proteomes" id="UP000886845">
    <property type="component" value="Unassembled WGS sequence"/>
</dbReference>
<dbReference type="InterPro" id="IPR000515">
    <property type="entry name" value="MetI-like"/>
</dbReference>
<feature type="transmembrane region" description="Helical" evidence="10">
    <location>
        <begin position="46"/>
        <end position="67"/>
    </location>
</feature>
<evidence type="ECO:0000256" key="9">
    <source>
        <dbReference type="ARBA" id="ARBA00023136"/>
    </source>
</evidence>
<evidence type="ECO:0000256" key="7">
    <source>
        <dbReference type="ARBA" id="ARBA00022692"/>
    </source>
</evidence>
<dbReference type="EMBL" id="DVOR01000023">
    <property type="protein sequence ID" value="HIV08618.1"/>
    <property type="molecule type" value="Genomic_DNA"/>
</dbReference>
<dbReference type="PANTHER" id="PTHR42922:SF1">
    <property type="entry name" value="PHOSPHATE TRANSPORT SYSTEM PERMEASE PROTEIN PSTA"/>
    <property type="match status" value="1"/>
</dbReference>
<organism evidence="12 13">
    <name type="scientific">Candidatus Spyradenecus faecavium</name>
    <dbReference type="NCBI Taxonomy" id="2840947"/>
    <lineage>
        <taxon>Bacteria</taxon>
        <taxon>Pseudomonadati</taxon>
        <taxon>Lentisphaerota</taxon>
        <taxon>Lentisphaeria</taxon>
        <taxon>Lentisphaerales</taxon>
        <taxon>Lentisphaeraceae</taxon>
        <taxon>Lentisphaeraceae incertae sedis</taxon>
        <taxon>Candidatus Spyradenecus</taxon>
    </lineage>
</organism>
<feature type="transmembrane region" description="Helical" evidence="10">
    <location>
        <begin position="280"/>
        <end position="303"/>
    </location>
</feature>
<dbReference type="SUPFAM" id="SSF161098">
    <property type="entry name" value="MetI-like"/>
    <property type="match status" value="1"/>
</dbReference>
<dbReference type="PANTHER" id="PTHR42922">
    <property type="entry name" value="PHOSPHATE TRANSPORT SYSTEM PERMEASE PROTEIN PSTA"/>
    <property type="match status" value="1"/>
</dbReference>
<feature type="transmembrane region" description="Helical" evidence="10">
    <location>
        <begin position="133"/>
        <end position="156"/>
    </location>
</feature>
<keyword evidence="8 10" id="KW-1133">Transmembrane helix</keyword>
<accession>A0A9D1NLK8</accession>
<dbReference type="Pfam" id="PF00528">
    <property type="entry name" value="BPD_transp_1"/>
    <property type="match status" value="1"/>
</dbReference>
<keyword evidence="4" id="KW-0813">Transport</keyword>
<feature type="domain" description="ABC transmembrane type-1" evidence="11">
    <location>
        <begin position="95"/>
        <end position="299"/>
    </location>
</feature>
<dbReference type="GO" id="GO:0035435">
    <property type="term" value="P:phosphate ion transmembrane transport"/>
    <property type="evidence" value="ECO:0007669"/>
    <property type="project" value="InterPro"/>
</dbReference>
<evidence type="ECO:0000256" key="3">
    <source>
        <dbReference type="ARBA" id="ARBA00016864"/>
    </source>
</evidence>
<name>A0A9D1NLK8_9BACT</name>
<dbReference type="CDD" id="cd06261">
    <property type="entry name" value="TM_PBP2"/>
    <property type="match status" value="1"/>
</dbReference>
<evidence type="ECO:0000313" key="12">
    <source>
        <dbReference type="EMBL" id="HIV08618.1"/>
    </source>
</evidence>
<evidence type="ECO:0000259" key="11">
    <source>
        <dbReference type="PROSITE" id="PS50928"/>
    </source>
</evidence>
<comment type="subcellular location">
    <subcellularLocation>
        <location evidence="1 10">Cell membrane</location>
        <topology evidence="1 10">Multi-pass membrane protein</topology>
    </subcellularLocation>
</comment>
<dbReference type="GO" id="GO:0005886">
    <property type="term" value="C:plasma membrane"/>
    <property type="evidence" value="ECO:0007669"/>
    <property type="project" value="UniProtKB-SubCell"/>
</dbReference>
<feature type="transmembrane region" description="Helical" evidence="10">
    <location>
        <begin position="99"/>
        <end position="121"/>
    </location>
</feature>
<dbReference type="NCBIfam" id="TIGR00974">
    <property type="entry name" value="3a0107s02c"/>
    <property type="match status" value="1"/>
</dbReference>
<dbReference type="InterPro" id="IPR005672">
    <property type="entry name" value="Phosphate_PstA"/>
</dbReference>
<evidence type="ECO:0000256" key="10">
    <source>
        <dbReference type="RuleBase" id="RU363043"/>
    </source>
</evidence>
<evidence type="ECO:0000256" key="6">
    <source>
        <dbReference type="ARBA" id="ARBA00022592"/>
    </source>
</evidence>
<evidence type="ECO:0000256" key="8">
    <source>
        <dbReference type="ARBA" id="ARBA00022989"/>
    </source>
</evidence>
<dbReference type="PROSITE" id="PS50928">
    <property type="entry name" value="ABC_TM1"/>
    <property type="match status" value="1"/>
</dbReference>